<organism evidence="1 2">
    <name type="scientific">Rhodococcus erythropolis</name>
    <name type="common">Arthrobacter picolinophilus</name>
    <dbReference type="NCBI Taxonomy" id="1833"/>
    <lineage>
        <taxon>Bacteria</taxon>
        <taxon>Bacillati</taxon>
        <taxon>Actinomycetota</taxon>
        <taxon>Actinomycetes</taxon>
        <taxon>Mycobacteriales</taxon>
        <taxon>Nocardiaceae</taxon>
        <taxon>Rhodococcus</taxon>
        <taxon>Rhodococcus erythropolis group</taxon>
    </lineage>
</organism>
<protein>
    <submittedName>
        <fullName evidence="1">Uncharacterized protein</fullName>
    </submittedName>
</protein>
<sequence>MTDDTDLIAQLRRMLAAAEAREDPVDAAWARYALARAEQTAAQMDAVEALLLALIPARERGALTALVVAEAMPRLTAAVDAAVAEAKAVADDMTGEADERG</sequence>
<dbReference type="Proteomes" id="UP000502345">
    <property type="component" value="Chromosome"/>
</dbReference>
<evidence type="ECO:0000313" key="2">
    <source>
        <dbReference type="Proteomes" id="UP000502345"/>
    </source>
</evidence>
<dbReference type="EMBL" id="CP050124">
    <property type="protein sequence ID" value="QIP38038.1"/>
    <property type="molecule type" value="Genomic_DNA"/>
</dbReference>
<proteinExistence type="predicted"/>
<reference evidence="1 2" key="1">
    <citation type="submission" date="2020-03" db="EMBL/GenBank/DDBJ databases">
        <title>Screen low temperature-resistant strains for efficient degradation of petroleum hydrocarbons under the low temperature.</title>
        <authorList>
            <person name="Wang Y."/>
            <person name="Chen J."/>
        </authorList>
    </citation>
    <scope>NUCLEOTIDE SEQUENCE [LARGE SCALE GENOMIC DNA]</scope>
    <source>
        <strain evidence="1 2">KB1</strain>
    </source>
</reference>
<gene>
    <name evidence="1" type="ORF">G9444_0794</name>
</gene>
<dbReference type="AlphaFoldDB" id="A0A6G9CMC9"/>
<evidence type="ECO:0000313" key="1">
    <source>
        <dbReference type="EMBL" id="QIP38038.1"/>
    </source>
</evidence>
<name>A0A6G9CMC9_RHOER</name>
<accession>A0A6G9CMC9</accession>
<dbReference type="RefSeq" id="WP_166501800.1">
    <property type="nucleotide sequence ID" value="NZ_CP050124.1"/>
</dbReference>